<comment type="caution">
    <text evidence="2">The sequence shown here is derived from an EMBL/GenBank/DDBJ whole genome shotgun (WGS) entry which is preliminary data.</text>
</comment>
<evidence type="ECO:0000313" key="3">
    <source>
        <dbReference type="Proteomes" id="UP001447188"/>
    </source>
</evidence>
<feature type="compositionally biased region" description="Acidic residues" evidence="1">
    <location>
        <begin position="84"/>
        <end position="100"/>
    </location>
</feature>
<evidence type="ECO:0000256" key="1">
    <source>
        <dbReference type="SAM" id="MobiDB-lite"/>
    </source>
</evidence>
<keyword evidence="3" id="KW-1185">Reference proteome</keyword>
<name>A0ABR3GA38_9PEZI</name>
<evidence type="ECO:0000313" key="2">
    <source>
        <dbReference type="EMBL" id="KAL0632780.1"/>
    </source>
</evidence>
<organism evidence="2 3">
    <name type="scientific">Discina gigas</name>
    <dbReference type="NCBI Taxonomy" id="1032678"/>
    <lineage>
        <taxon>Eukaryota</taxon>
        <taxon>Fungi</taxon>
        <taxon>Dikarya</taxon>
        <taxon>Ascomycota</taxon>
        <taxon>Pezizomycotina</taxon>
        <taxon>Pezizomycetes</taxon>
        <taxon>Pezizales</taxon>
        <taxon>Discinaceae</taxon>
        <taxon>Discina</taxon>
    </lineage>
</organism>
<dbReference type="EMBL" id="JBBBZM010000151">
    <property type="protein sequence ID" value="KAL0632780.1"/>
    <property type="molecule type" value="Genomic_DNA"/>
</dbReference>
<proteinExistence type="predicted"/>
<reference evidence="2 3" key="1">
    <citation type="submission" date="2024-02" db="EMBL/GenBank/DDBJ databases">
        <title>Discinaceae phylogenomics.</title>
        <authorList>
            <person name="Dirks A.C."/>
            <person name="James T.Y."/>
        </authorList>
    </citation>
    <scope>NUCLEOTIDE SEQUENCE [LARGE SCALE GENOMIC DNA]</scope>
    <source>
        <strain evidence="2 3">ACD0624</strain>
    </source>
</reference>
<gene>
    <name evidence="2" type="ORF">Q9L58_008330</name>
</gene>
<dbReference type="Proteomes" id="UP001447188">
    <property type="component" value="Unassembled WGS sequence"/>
</dbReference>
<protein>
    <submittedName>
        <fullName evidence="2">Uncharacterized protein</fullName>
    </submittedName>
</protein>
<feature type="region of interest" description="Disordered" evidence="1">
    <location>
        <begin position="77"/>
        <end position="136"/>
    </location>
</feature>
<accession>A0ABR3GA38</accession>
<sequence>MKQDGSRITLIPSPTGDTTCIHILPITKADIKGALSTPEDEKLVFMLDLDNYRERLIKARRELAFTRMICYLKGLRKRKRTDGGDADSESDFDNEEGEEGDKDKEKENEAGEEGQEQEVRRTRRKIARVGGSPPGG</sequence>